<evidence type="ECO:0000259" key="10">
    <source>
        <dbReference type="PROSITE" id="PS51379"/>
    </source>
</evidence>
<organism evidence="11">
    <name type="scientific">invertebrate metagenome</name>
    <dbReference type="NCBI Taxonomy" id="1711999"/>
    <lineage>
        <taxon>unclassified sequences</taxon>
        <taxon>metagenomes</taxon>
        <taxon>organismal metagenomes</taxon>
    </lineage>
</organism>
<dbReference type="InterPro" id="IPR026902">
    <property type="entry name" value="RnfC_N"/>
</dbReference>
<evidence type="ECO:0000256" key="1">
    <source>
        <dbReference type="ARBA" id="ARBA00022448"/>
    </source>
</evidence>
<dbReference type="NCBIfam" id="TIGR01945">
    <property type="entry name" value="rnfC"/>
    <property type="match status" value="1"/>
</dbReference>
<proteinExistence type="inferred from homology"/>
<feature type="compositionally biased region" description="Polar residues" evidence="9">
    <location>
        <begin position="718"/>
        <end position="728"/>
    </location>
</feature>
<evidence type="ECO:0000256" key="9">
    <source>
        <dbReference type="SAM" id="MobiDB-lite"/>
    </source>
</evidence>
<dbReference type="EMBL" id="NSIT01000025">
    <property type="protein sequence ID" value="PJE80241.1"/>
    <property type="molecule type" value="Genomic_DNA"/>
</dbReference>
<reference evidence="11" key="1">
    <citation type="journal article" date="2017" name="Appl. Environ. Microbiol.">
        <title>Molecular characterization of an Endozoicomonas-like organism causing infection in king scallop Pecten maximus L.</title>
        <authorList>
            <person name="Cano I."/>
            <person name="van Aerle R."/>
            <person name="Ross S."/>
            <person name="Verner-Jeffreys D.W."/>
            <person name="Paley R.K."/>
            <person name="Rimmer G."/>
            <person name="Ryder D."/>
            <person name="Hooper P."/>
            <person name="Stone D."/>
            <person name="Feist S.W."/>
        </authorList>
    </citation>
    <scope>NUCLEOTIDE SEQUENCE</scope>
</reference>
<keyword evidence="7" id="KW-0411">Iron-sulfur</keyword>
<keyword evidence="6" id="KW-0408">Iron</keyword>
<dbReference type="Gene3D" id="3.40.50.11540">
    <property type="entry name" value="NADH-ubiquinone oxidoreductase 51kDa subunit"/>
    <property type="match status" value="1"/>
</dbReference>
<dbReference type="GO" id="GO:0046872">
    <property type="term" value="F:metal ion binding"/>
    <property type="evidence" value="ECO:0007669"/>
    <property type="project" value="UniProtKB-KW"/>
</dbReference>
<dbReference type="InterPro" id="IPR017900">
    <property type="entry name" value="4Fe4S_Fe_S_CS"/>
</dbReference>
<dbReference type="InterPro" id="IPR037225">
    <property type="entry name" value="Nuo51_FMN-bd_sf"/>
</dbReference>
<dbReference type="Gene3D" id="3.30.70.20">
    <property type="match status" value="1"/>
</dbReference>
<keyword evidence="8" id="KW-0175">Coiled coil</keyword>
<evidence type="ECO:0000256" key="2">
    <source>
        <dbReference type="ARBA" id="ARBA00022485"/>
    </source>
</evidence>
<dbReference type="Pfam" id="PF12838">
    <property type="entry name" value="Fer4_7"/>
    <property type="match status" value="1"/>
</dbReference>
<name>A0A2H9TAG8_9ZZZZ</name>
<keyword evidence="5" id="KW-0249">Electron transport</keyword>
<evidence type="ECO:0000256" key="7">
    <source>
        <dbReference type="ARBA" id="ARBA00023014"/>
    </source>
</evidence>
<dbReference type="InterPro" id="IPR011538">
    <property type="entry name" value="Nuo51_FMN-bd"/>
</dbReference>
<keyword evidence="4" id="KW-0677">Repeat</keyword>
<dbReference type="HAMAP" id="MF_00461">
    <property type="entry name" value="RsxC_RnfC"/>
    <property type="match status" value="1"/>
</dbReference>
<dbReference type="GO" id="GO:0016020">
    <property type="term" value="C:membrane"/>
    <property type="evidence" value="ECO:0007669"/>
    <property type="project" value="InterPro"/>
</dbReference>
<evidence type="ECO:0000256" key="5">
    <source>
        <dbReference type="ARBA" id="ARBA00022982"/>
    </source>
</evidence>
<dbReference type="SUPFAM" id="SSF46548">
    <property type="entry name" value="alpha-helical ferredoxin"/>
    <property type="match status" value="1"/>
</dbReference>
<evidence type="ECO:0000256" key="6">
    <source>
        <dbReference type="ARBA" id="ARBA00023004"/>
    </source>
</evidence>
<evidence type="ECO:0000256" key="4">
    <source>
        <dbReference type="ARBA" id="ARBA00022737"/>
    </source>
</evidence>
<dbReference type="Pfam" id="PF13375">
    <property type="entry name" value="RnfC_N"/>
    <property type="match status" value="1"/>
</dbReference>
<dbReference type="PROSITE" id="PS00198">
    <property type="entry name" value="4FE4S_FER_1"/>
    <property type="match status" value="1"/>
</dbReference>
<feature type="domain" description="4Fe-4S ferredoxin-type" evidence="10">
    <location>
        <begin position="366"/>
        <end position="395"/>
    </location>
</feature>
<dbReference type="InterPro" id="IPR017896">
    <property type="entry name" value="4Fe4S_Fe-S-bd"/>
</dbReference>
<comment type="caution">
    <text evidence="11">The sequence shown here is derived from an EMBL/GenBank/DDBJ whole genome shotgun (WGS) entry which is preliminary data.</text>
</comment>
<dbReference type="InterPro" id="IPR010208">
    <property type="entry name" value="Ion_transpt_RnfC/RsxC"/>
</dbReference>
<accession>A0A2H9TAG8</accession>
<feature type="domain" description="4Fe-4S ferredoxin-type" evidence="10">
    <location>
        <begin position="405"/>
        <end position="434"/>
    </location>
</feature>
<dbReference type="PANTHER" id="PTHR43034">
    <property type="entry name" value="ION-TRANSLOCATING OXIDOREDUCTASE COMPLEX SUBUNIT C"/>
    <property type="match status" value="1"/>
</dbReference>
<dbReference type="PANTHER" id="PTHR43034:SF2">
    <property type="entry name" value="ION-TRANSLOCATING OXIDOREDUCTASE COMPLEX SUBUNIT C"/>
    <property type="match status" value="1"/>
</dbReference>
<evidence type="ECO:0000313" key="11">
    <source>
        <dbReference type="EMBL" id="PJE80241.1"/>
    </source>
</evidence>
<dbReference type="NCBIfam" id="NF003454">
    <property type="entry name" value="PRK05035.1"/>
    <property type="match status" value="1"/>
</dbReference>
<dbReference type="GO" id="GO:0009055">
    <property type="term" value="F:electron transfer activity"/>
    <property type="evidence" value="ECO:0007669"/>
    <property type="project" value="InterPro"/>
</dbReference>
<dbReference type="SUPFAM" id="SSF142019">
    <property type="entry name" value="Nqo1 FMN-binding domain-like"/>
    <property type="match status" value="1"/>
</dbReference>
<dbReference type="PROSITE" id="PS51379">
    <property type="entry name" value="4FE4S_FER_2"/>
    <property type="match status" value="2"/>
</dbReference>
<evidence type="ECO:0000256" key="3">
    <source>
        <dbReference type="ARBA" id="ARBA00022723"/>
    </source>
</evidence>
<keyword evidence="3" id="KW-0479">Metal-binding</keyword>
<dbReference type="Pfam" id="PF01512">
    <property type="entry name" value="Complex1_51K"/>
    <property type="match status" value="1"/>
</dbReference>
<dbReference type="AlphaFoldDB" id="A0A2H9TAG8"/>
<sequence length="760" mass="83536">MLNLFKKKINTWPLQGGVHPPENKNQSTGEPIAKLPLPQQLILPLAQHAGRPAEPIVRVGDHVLKGQMIAQASGFVSASVHASTSGVVTAIEKLPVPHPSGLSDTCVVIDSDGQDKWCDLHPVMDYQAVPREKLVNIIRQSGVNGLGGAGFPTSVKLAPTHPVHTLIINGTECEPYITADDMQMRERAEDIVEGAAIMQYILRAEHCLMGIEDNKPEAIAAMQQAVASRKNMKVISFPVRYPSGDSKQLIRILTGKEMPAGTLSSDHGYLVHNTGTAAAVYDAVCLGIPLISRVTTLTGRALERPVNVNALLGTPVNDLLAFSGLQEEKLHSLVVGGPMMGFTLDSRQVPVTKTVNCLIASTHDESPLSPLPQPCIRCGFCAEACPLLLLPQQLYWYAQAENYTQAMHHNLFDCIECGACSYVCPSSIPLVQYYRAAKGAIRHQEAKKSKAERSKKRFEEHQVRIARETAEKEVRRKAHAEKAVRLKAARDSGETVVPDDPIQAAIDRVKAKKSVPSGQKKRAVGSVNTSQQKAQIVRLSMAKAQLKKMQRFIADESLATKDRQKYQSTAESLKQQIELLQKEINLAVSDIHKNKTGGSQQKPKSTAADTRRFTIELAVAKAALKKSERALAVALEKNDETTESFKEQVEECRQKIESLQCKIQQTTYQKPAEISAKPLDKKRVSTVNQSDELRQLKVQFALAQAARRKAEKALAQMNELSPEQQKSYGQALDEAKKNAQAVRQALDNYQKSHSLDSEIM</sequence>
<gene>
    <name evidence="11" type="primary">rsxC</name>
    <name evidence="11" type="ORF">CI610_00768</name>
</gene>
<keyword evidence="1" id="KW-0813">Transport</keyword>
<feature type="region of interest" description="Disordered" evidence="9">
    <location>
        <begin position="718"/>
        <end position="760"/>
    </location>
</feature>
<evidence type="ECO:0000256" key="8">
    <source>
        <dbReference type="SAM" id="Coils"/>
    </source>
</evidence>
<feature type="coiled-coil region" evidence="8">
    <location>
        <begin position="441"/>
        <end position="471"/>
    </location>
</feature>
<feature type="coiled-coil region" evidence="8">
    <location>
        <begin position="563"/>
        <end position="590"/>
    </location>
</feature>
<keyword evidence="2" id="KW-0004">4Fe-4S</keyword>
<protein>
    <submittedName>
        <fullName evidence="11">Electron transport complex subunit RsxC</fullName>
    </submittedName>
</protein>
<feature type="coiled-coil region" evidence="8">
    <location>
        <begin position="617"/>
        <end position="669"/>
    </location>
</feature>
<dbReference type="GO" id="GO:0051539">
    <property type="term" value="F:4 iron, 4 sulfur cluster binding"/>
    <property type="evidence" value="ECO:0007669"/>
    <property type="project" value="UniProtKB-KW"/>
</dbReference>